<evidence type="ECO:0000313" key="2">
    <source>
        <dbReference type="Proteomes" id="UP000342300"/>
    </source>
</evidence>
<reference evidence="1 2" key="1">
    <citation type="submission" date="2017-09" db="EMBL/GenBank/DDBJ databases">
        <title>Metagenomic Analysis Reveals Denitrifying Candidatus Accumulibacter and Flanking Population as a Source of N2O.</title>
        <authorList>
            <person name="Gao H."/>
            <person name="Mao Y."/>
            <person name="Zhao X."/>
            <person name="Liu W.-T."/>
            <person name="Zhang T."/>
            <person name="Wells G."/>
        </authorList>
    </citation>
    <scope>NUCLEOTIDE SEQUENCE [LARGE SCALE GENOMIC DNA]</scope>
    <source>
        <strain evidence="1">CANDO_2_IC</strain>
    </source>
</reference>
<accession>A0A6A7RTW3</accession>
<organism evidence="1 2">
    <name type="scientific">Candidatus Accumulibacter phosphatis</name>
    <dbReference type="NCBI Taxonomy" id="327160"/>
    <lineage>
        <taxon>Bacteria</taxon>
        <taxon>Pseudomonadati</taxon>
        <taxon>Pseudomonadota</taxon>
        <taxon>Betaproteobacteria</taxon>
        <taxon>Candidatus Accumulibacter</taxon>
    </lineage>
</organism>
<dbReference type="Proteomes" id="UP000342300">
    <property type="component" value="Unassembled WGS sequence"/>
</dbReference>
<dbReference type="AlphaFoldDB" id="A0A6A7RTW3"/>
<proteinExistence type="predicted"/>
<evidence type="ECO:0008006" key="3">
    <source>
        <dbReference type="Google" id="ProtNLM"/>
    </source>
</evidence>
<sequence>MVIKVTSYFHAGHLYEIASKAARSKAKKSDNTIVAIMFCASALEAFINESSGVARTIPSADKQRLVEGYASVMGELEDRKESLIAKYQMALLIFSGEVWNKGDTTFQDLRLLITIRNDIVHMKTDEWKTAVGSNKPDPERGIEQYPKYIKTLQEKRLIDPPSKSQSWLEAICDQRVSLWACRTAAKITTDFAAAAPSGRFKESLQNQAFQMP</sequence>
<protein>
    <recommendedName>
        <fullName evidence="3">RiboL-PSP-HEPN domain-containing protein</fullName>
    </recommendedName>
</protein>
<evidence type="ECO:0000313" key="1">
    <source>
        <dbReference type="EMBL" id="MQM30925.1"/>
    </source>
</evidence>
<gene>
    <name evidence="1" type="ORF">CRU78_10535</name>
</gene>
<comment type="caution">
    <text evidence="1">The sequence shown here is derived from an EMBL/GenBank/DDBJ whole genome shotgun (WGS) entry which is preliminary data.</text>
</comment>
<dbReference type="EMBL" id="PDHS01000236">
    <property type="protein sequence ID" value="MQM30925.1"/>
    <property type="molecule type" value="Genomic_DNA"/>
</dbReference>
<name>A0A6A7RTW3_9PROT</name>